<dbReference type="Proteomes" id="UP001175271">
    <property type="component" value="Unassembled WGS sequence"/>
</dbReference>
<evidence type="ECO:0000313" key="2">
    <source>
        <dbReference type="EMBL" id="KAK0428602.1"/>
    </source>
</evidence>
<reference evidence="2" key="1">
    <citation type="submission" date="2023-06" db="EMBL/GenBank/DDBJ databases">
        <title>Genomic analysis of the entomopathogenic nematode Steinernema hermaphroditum.</title>
        <authorList>
            <person name="Schwarz E.M."/>
            <person name="Heppert J.K."/>
            <person name="Baniya A."/>
            <person name="Schwartz H.T."/>
            <person name="Tan C.-H."/>
            <person name="Antoshechkin I."/>
            <person name="Sternberg P.W."/>
            <person name="Goodrich-Blair H."/>
            <person name="Dillman A.R."/>
        </authorList>
    </citation>
    <scope>NUCLEOTIDE SEQUENCE</scope>
    <source>
        <strain evidence="2">PS9179</strain>
        <tissue evidence="2">Whole animal</tissue>
    </source>
</reference>
<evidence type="ECO:0000256" key="1">
    <source>
        <dbReference type="SAM" id="MobiDB-lite"/>
    </source>
</evidence>
<feature type="region of interest" description="Disordered" evidence="1">
    <location>
        <begin position="207"/>
        <end position="228"/>
    </location>
</feature>
<dbReference type="AlphaFoldDB" id="A0AA39IQG4"/>
<accession>A0AA39IQG4</accession>
<sequence length="228" mass="26438">MGRRVAQSFGEDHFQQHRNATERFSRKSIVEERALVPVKRRRMSMFTAVNSNDHALVPSGSSRRPLLSMFTTVEPFDGQCTREQLHLLERSVADNDKSRLTIAEITEEELPPKLLAITYPQTPVRKPERTVLPPASRVTRSIAKRPECRELVISSFTYSLYWLKSYKEVVRCWSTDVSRRTATENFELCETMEKFDHNMRRVYARTNARNSRVSAPARSCSPQQNARF</sequence>
<comment type="caution">
    <text evidence="2">The sequence shown here is derived from an EMBL/GenBank/DDBJ whole genome shotgun (WGS) entry which is preliminary data.</text>
</comment>
<protein>
    <submittedName>
        <fullName evidence="2">Uncharacterized protein</fullName>
    </submittedName>
</protein>
<name>A0AA39IQG4_9BILA</name>
<dbReference type="EMBL" id="JAUCMV010000001">
    <property type="protein sequence ID" value="KAK0428602.1"/>
    <property type="molecule type" value="Genomic_DNA"/>
</dbReference>
<keyword evidence="3" id="KW-1185">Reference proteome</keyword>
<organism evidence="2 3">
    <name type="scientific">Steinernema hermaphroditum</name>
    <dbReference type="NCBI Taxonomy" id="289476"/>
    <lineage>
        <taxon>Eukaryota</taxon>
        <taxon>Metazoa</taxon>
        <taxon>Ecdysozoa</taxon>
        <taxon>Nematoda</taxon>
        <taxon>Chromadorea</taxon>
        <taxon>Rhabditida</taxon>
        <taxon>Tylenchina</taxon>
        <taxon>Panagrolaimomorpha</taxon>
        <taxon>Strongyloidoidea</taxon>
        <taxon>Steinernematidae</taxon>
        <taxon>Steinernema</taxon>
    </lineage>
</organism>
<proteinExistence type="predicted"/>
<evidence type="ECO:0000313" key="3">
    <source>
        <dbReference type="Proteomes" id="UP001175271"/>
    </source>
</evidence>
<gene>
    <name evidence="2" type="ORF">QR680_010897</name>
</gene>